<evidence type="ECO:0008006" key="3">
    <source>
        <dbReference type="Google" id="ProtNLM"/>
    </source>
</evidence>
<organism evidence="1 2">
    <name type="scientific">Roseivirga spongicola</name>
    <dbReference type="NCBI Taxonomy" id="333140"/>
    <lineage>
        <taxon>Bacteria</taxon>
        <taxon>Pseudomonadati</taxon>
        <taxon>Bacteroidota</taxon>
        <taxon>Cytophagia</taxon>
        <taxon>Cytophagales</taxon>
        <taxon>Roseivirgaceae</taxon>
        <taxon>Roseivirga</taxon>
    </lineage>
</organism>
<dbReference type="AlphaFoldDB" id="A0A150XGQ7"/>
<dbReference type="SUPFAM" id="SSF109854">
    <property type="entry name" value="DinB/YfiT-like putative metalloenzymes"/>
    <property type="match status" value="1"/>
</dbReference>
<dbReference type="Proteomes" id="UP000075606">
    <property type="component" value="Unassembled WGS sequence"/>
</dbReference>
<comment type="caution">
    <text evidence="1">The sequence shown here is derived from an EMBL/GenBank/DDBJ whole genome shotgun (WGS) entry which is preliminary data.</text>
</comment>
<dbReference type="OrthoDB" id="1162179at2"/>
<protein>
    <recommendedName>
        <fullName evidence="3">DinB-like domain-containing protein</fullName>
    </recommendedName>
</protein>
<dbReference type="RefSeq" id="WP_068216707.1">
    <property type="nucleotide sequence ID" value="NZ_CP139724.1"/>
</dbReference>
<evidence type="ECO:0000313" key="2">
    <source>
        <dbReference type="Proteomes" id="UP000075606"/>
    </source>
</evidence>
<dbReference type="EMBL" id="LRPC01000001">
    <property type="protein sequence ID" value="KYG77880.1"/>
    <property type="molecule type" value="Genomic_DNA"/>
</dbReference>
<accession>A0A150XGQ7</accession>
<gene>
    <name evidence="1" type="ORF">AWW68_03680</name>
</gene>
<proteinExistence type="predicted"/>
<name>A0A150XGQ7_9BACT</name>
<keyword evidence="2" id="KW-1185">Reference proteome</keyword>
<dbReference type="PANTHER" id="PTHR39473:SF1">
    <property type="entry name" value="DINB-LIKE DOMAIN-CONTAINING PROTEIN"/>
    <property type="match status" value="1"/>
</dbReference>
<reference evidence="1 2" key="1">
    <citation type="submission" date="2016-01" db="EMBL/GenBank/DDBJ databases">
        <title>Genome sequencing of Roseivirga spongicola UST030701-084.</title>
        <authorList>
            <person name="Selvaratnam C."/>
            <person name="Thevarajoo S."/>
            <person name="Goh K.M."/>
            <person name="Ee R."/>
            <person name="Chan K.-G."/>
            <person name="Chong C.S."/>
        </authorList>
    </citation>
    <scope>NUCLEOTIDE SEQUENCE [LARGE SCALE GENOMIC DNA]</scope>
    <source>
        <strain evidence="1 2">UST030701-084</strain>
    </source>
</reference>
<evidence type="ECO:0000313" key="1">
    <source>
        <dbReference type="EMBL" id="KYG77880.1"/>
    </source>
</evidence>
<dbReference type="PANTHER" id="PTHR39473">
    <property type="match status" value="1"/>
</dbReference>
<dbReference type="Gene3D" id="1.20.120.450">
    <property type="entry name" value="dinb family like domain"/>
    <property type="match status" value="1"/>
</dbReference>
<dbReference type="InterPro" id="IPR034660">
    <property type="entry name" value="DinB/YfiT-like"/>
</dbReference>
<sequence length="171" mass="19294">MELQEVSKSILNQLIDVSKQLKGDQFSERLNVLSGNTIGKHVRHIIEFFDLMMLGSASGFVNYDQRSHDKVIESNSQLAIEKMHALKQEIDAITKDFPITLQVNYGAEGGKNQTMNSSYFRELQYNIEHAIHHMAIIKIAIGACFTEVELPANFGVAYSTVRYQKQLACAQ</sequence>
<dbReference type="STRING" id="333140.AWW68_03680"/>